<proteinExistence type="predicted"/>
<accession>W9Z103</accession>
<dbReference type="AlphaFoldDB" id="W9Z103"/>
<dbReference type="HOGENOM" id="CLU_2589842_0_0_1"/>
<dbReference type="VEuPathDB" id="FungiDB:FOMG_18277"/>
<sequence>MQSSAPPDFLARNPEMCSYALVTGVLASPDSNGQYMTNCHVREPACHVTNKIGAKILSAVFEELLAKLEAISPDVSIISR</sequence>
<name>W9Z103_FUSOX</name>
<reference evidence="1" key="2">
    <citation type="submission" date="2012-05" db="EMBL/GenBank/DDBJ databases">
        <title>Annotation of the Genome Sequence of Fusarium oxysporum f. sp. melonis 26406.</title>
        <authorList>
            <consortium name="The Broad Institute Genomics Platform"/>
            <person name="Ma L.-J."/>
            <person name="Corby-Kistler H."/>
            <person name="Broz K."/>
            <person name="Gale L.R."/>
            <person name="Jonkers W."/>
            <person name="O'Donnell K."/>
            <person name="Ploetz R."/>
            <person name="Steinberg C."/>
            <person name="Schwartz D.C."/>
            <person name="VanEtten H."/>
            <person name="Zhou S."/>
            <person name="Young S.K."/>
            <person name="Zeng Q."/>
            <person name="Gargeya S."/>
            <person name="Fitzgerald M."/>
            <person name="Abouelleil A."/>
            <person name="Alvarado L."/>
            <person name="Chapman S.B."/>
            <person name="Gainer-Dewar J."/>
            <person name="Goldberg J."/>
            <person name="Griggs A."/>
            <person name="Gujja S."/>
            <person name="Hansen M."/>
            <person name="Howarth C."/>
            <person name="Imamovic A."/>
            <person name="Ireland A."/>
            <person name="Larimer J."/>
            <person name="McCowan C."/>
            <person name="Murphy C."/>
            <person name="Pearson M."/>
            <person name="Poon T.W."/>
            <person name="Priest M."/>
            <person name="Roberts A."/>
            <person name="Saif S."/>
            <person name="Shea T."/>
            <person name="Sykes S."/>
            <person name="Wortman J."/>
            <person name="Nusbaum C."/>
            <person name="Birren B."/>
        </authorList>
    </citation>
    <scope>NUCLEOTIDE SEQUENCE</scope>
    <source>
        <strain evidence="1">26406</strain>
    </source>
</reference>
<dbReference type="EMBL" id="JH659430">
    <property type="protein sequence ID" value="EXK25035.1"/>
    <property type="molecule type" value="Genomic_DNA"/>
</dbReference>
<reference evidence="1" key="1">
    <citation type="submission" date="2012-04" db="EMBL/GenBank/DDBJ databases">
        <title>The Genome Sequence of Fusarium oxysporum melonis.</title>
        <authorList>
            <consortium name="The Broad Institute Genome Sequencing Platform"/>
            <person name="Ma L.-J."/>
            <person name="Gale L.R."/>
            <person name="Schwartz D.C."/>
            <person name="Zhou S."/>
            <person name="Corby-Kistler H."/>
            <person name="Young S.K."/>
            <person name="Zeng Q."/>
            <person name="Gargeya S."/>
            <person name="Fitzgerald M."/>
            <person name="Haas B."/>
            <person name="Abouelleil A."/>
            <person name="Alvarado L."/>
            <person name="Arachchi H.M."/>
            <person name="Berlin A."/>
            <person name="Brown A."/>
            <person name="Chapman S.B."/>
            <person name="Chen Z."/>
            <person name="Dunbar C."/>
            <person name="Freedman E."/>
            <person name="Gearin G."/>
            <person name="Goldberg J."/>
            <person name="Griggs A."/>
            <person name="Gujja S."/>
            <person name="Heiman D."/>
            <person name="Howarth C."/>
            <person name="Larson L."/>
            <person name="Lui A."/>
            <person name="MacDonald P.J.P."/>
            <person name="Montmayeur A."/>
            <person name="Murphy C."/>
            <person name="Neiman D."/>
            <person name="Pearson M."/>
            <person name="Priest M."/>
            <person name="Roberts A."/>
            <person name="Saif S."/>
            <person name="Shea T."/>
            <person name="Shenoy N."/>
            <person name="Sisk P."/>
            <person name="Stolte C."/>
            <person name="Sykes S."/>
            <person name="Wortman J."/>
            <person name="Nusbaum C."/>
            <person name="Birren B."/>
        </authorList>
    </citation>
    <scope>NUCLEOTIDE SEQUENCE</scope>
    <source>
        <strain evidence="1">26406</strain>
    </source>
</reference>
<dbReference type="Proteomes" id="UP000030703">
    <property type="component" value="Unassembled WGS sequence"/>
</dbReference>
<gene>
    <name evidence="1" type="ORF">FOMG_18277</name>
</gene>
<protein>
    <submittedName>
        <fullName evidence="1">Uncharacterized protein</fullName>
    </submittedName>
</protein>
<organism evidence="1">
    <name type="scientific">Fusarium oxysporum f. sp. melonis 26406</name>
    <dbReference type="NCBI Taxonomy" id="1089452"/>
    <lineage>
        <taxon>Eukaryota</taxon>
        <taxon>Fungi</taxon>
        <taxon>Dikarya</taxon>
        <taxon>Ascomycota</taxon>
        <taxon>Pezizomycotina</taxon>
        <taxon>Sordariomycetes</taxon>
        <taxon>Hypocreomycetidae</taxon>
        <taxon>Hypocreales</taxon>
        <taxon>Nectriaceae</taxon>
        <taxon>Fusarium</taxon>
        <taxon>Fusarium oxysporum species complex</taxon>
    </lineage>
</organism>
<evidence type="ECO:0000313" key="1">
    <source>
        <dbReference type="EMBL" id="EXK25035.1"/>
    </source>
</evidence>